<evidence type="ECO:0000256" key="2">
    <source>
        <dbReference type="ARBA" id="ARBA00007639"/>
    </source>
</evidence>
<keyword evidence="7" id="KW-1185">Reference proteome</keyword>
<dbReference type="InterPro" id="IPR025997">
    <property type="entry name" value="SBP_2_dom"/>
</dbReference>
<dbReference type="Proteomes" id="UP000237082">
    <property type="component" value="Unassembled WGS sequence"/>
</dbReference>
<sequence>MKRSLNMRGTFSALLILMLSLGMAACGERADADKEEARVGLALSNLSNPYFIALRDGALAEARRQGVKLIVRDAHDDPARQREDIAELARERAAVILLNPTDSSLVADAASAAAVQGIKVVSLDRSIRGAAFSSHIESDNVAGGMLAGQYLMARLGGQGKVVELMGIAGSSAARERDAGFRQVLAGHPAAAVLQSRPADFDRRRGQAEMARLLRAHRDIRAVFAQNDEMALGAAAALKEGGRAGVPVVGFDAIAEARDAVRSGALAATVRQQPELIGRYGVRTARLLADGKPVDRFIPVPLQLIRGELR</sequence>
<dbReference type="InterPro" id="IPR028082">
    <property type="entry name" value="Peripla_BP_I"/>
</dbReference>
<dbReference type="RefSeq" id="WP_103901264.1">
    <property type="nucleotide sequence ID" value="NZ_PQWB01000012.1"/>
</dbReference>
<accession>A0A2S5DJU8</accession>
<name>A0A2S5DJU8_9NEIS</name>
<feature type="signal peptide" evidence="4">
    <location>
        <begin position="1"/>
        <end position="24"/>
    </location>
</feature>
<evidence type="ECO:0000313" key="7">
    <source>
        <dbReference type="Proteomes" id="UP000237082"/>
    </source>
</evidence>
<dbReference type="EMBL" id="PQWB01000012">
    <property type="protein sequence ID" value="POZ63360.1"/>
    <property type="molecule type" value="Genomic_DNA"/>
</dbReference>
<proteinExistence type="inferred from homology"/>
<keyword evidence="3 4" id="KW-0732">Signal</keyword>
<comment type="similarity">
    <text evidence="2">Belongs to the bacterial solute-binding protein 2 family.</text>
</comment>
<evidence type="ECO:0000313" key="6">
    <source>
        <dbReference type="EMBL" id="POZ63360.1"/>
    </source>
</evidence>
<evidence type="ECO:0000256" key="1">
    <source>
        <dbReference type="ARBA" id="ARBA00004196"/>
    </source>
</evidence>
<organism evidence="6 7">
    <name type="scientific">Chromobacterium alticapitis</name>
    <dbReference type="NCBI Taxonomy" id="2073169"/>
    <lineage>
        <taxon>Bacteria</taxon>
        <taxon>Pseudomonadati</taxon>
        <taxon>Pseudomonadota</taxon>
        <taxon>Betaproteobacteria</taxon>
        <taxon>Neisseriales</taxon>
        <taxon>Chromobacteriaceae</taxon>
        <taxon>Chromobacterium</taxon>
    </lineage>
</organism>
<dbReference type="GO" id="GO:0030313">
    <property type="term" value="C:cell envelope"/>
    <property type="evidence" value="ECO:0007669"/>
    <property type="project" value="UniProtKB-SubCell"/>
</dbReference>
<comment type="subcellular location">
    <subcellularLocation>
        <location evidence="1">Cell envelope</location>
    </subcellularLocation>
</comment>
<protein>
    <submittedName>
        <fullName evidence="6">D-ribose ABC transporter substrate-binding protein</fullName>
    </submittedName>
</protein>
<evidence type="ECO:0000256" key="4">
    <source>
        <dbReference type="SAM" id="SignalP"/>
    </source>
</evidence>
<dbReference type="SUPFAM" id="SSF53822">
    <property type="entry name" value="Periplasmic binding protein-like I"/>
    <property type="match status" value="1"/>
</dbReference>
<dbReference type="OrthoDB" id="9813037at2"/>
<dbReference type="Gene3D" id="3.40.50.2300">
    <property type="match status" value="2"/>
</dbReference>
<feature type="domain" description="Periplasmic binding protein" evidence="5">
    <location>
        <begin position="39"/>
        <end position="291"/>
    </location>
</feature>
<dbReference type="GO" id="GO:0030246">
    <property type="term" value="F:carbohydrate binding"/>
    <property type="evidence" value="ECO:0007669"/>
    <property type="project" value="UniProtKB-ARBA"/>
</dbReference>
<dbReference type="Pfam" id="PF13407">
    <property type="entry name" value="Peripla_BP_4"/>
    <property type="match status" value="1"/>
</dbReference>
<evidence type="ECO:0000259" key="5">
    <source>
        <dbReference type="Pfam" id="PF13407"/>
    </source>
</evidence>
<feature type="chain" id="PRO_5015728082" evidence="4">
    <location>
        <begin position="25"/>
        <end position="309"/>
    </location>
</feature>
<evidence type="ECO:0000256" key="3">
    <source>
        <dbReference type="ARBA" id="ARBA00022729"/>
    </source>
</evidence>
<dbReference type="PANTHER" id="PTHR46847">
    <property type="entry name" value="D-ALLOSE-BINDING PERIPLASMIC PROTEIN-RELATED"/>
    <property type="match status" value="1"/>
</dbReference>
<dbReference type="PROSITE" id="PS51257">
    <property type="entry name" value="PROKAR_LIPOPROTEIN"/>
    <property type="match status" value="1"/>
</dbReference>
<gene>
    <name evidence="6" type="ORF">C2I19_03110</name>
</gene>
<dbReference type="AlphaFoldDB" id="A0A2S5DJU8"/>
<comment type="caution">
    <text evidence="6">The sequence shown here is derived from an EMBL/GenBank/DDBJ whole genome shotgun (WGS) entry which is preliminary data.</text>
</comment>
<reference evidence="7" key="1">
    <citation type="submission" date="2018-02" db="EMBL/GenBank/DDBJ databases">
        <authorList>
            <person name="O'Hara-Hanley K."/>
            <person name="Soby S."/>
        </authorList>
    </citation>
    <scope>NUCLEOTIDE SEQUENCE [LARGE SCALE GENOMIC DNA]</scope>
    <source>
        <strain evidence="7">MWU14-2602</strain>
    </source>
</reference>
<dbReference type="PANTHER" id="PTHR46847:SF1">
    <property type="entry name" value="D-ALLOSE-BINDING PERIPLASMIC PROTEIN-RELATED"/>
    <property type="match status" value="1"/>
</dbReference>